<dbReference type="EMBL" id="FNHB01000007">
    <property type="protein sequence ID" value="SDM75341.1"/>
    <property type="molecule type" value="Genomic_DNA"/>
</dbReference>
<keyword evidence="3" id="KW-1185">Reference proteome</keyword>
<evidence type="ECO:0000313" key="2">
    <source>
        <dbReference type="EMBL" id="SDM75341.1"/>
    </source>
</evidence>
<accession>A0A1G9VTQ1</accession>
<dbReference type="OrthoDB" id="9903707at2"/>
<dbReference type="RefSeq" id="WP_092074015.1">
    <property type="nucleotide sequence ID" value="NZ_FNHB01000007.1"/>
</dbReference>
<organism evidence="2 3">
    <name type="scientific">Dendrosporobacter quercicolus</name>
    <dbReference type="NCBI Taxonomy" id="146817"/>
    <lineage>
        <taxon>Bacteria</taxon>
        <taxon>Bacillati</taxon>
        <taxon>Bacillota</taxon>
        <taxon>Negativicutes</taxon>
        <taxon>Selenomonadales</taxon>
        <taxon>Sporomusaceae</taxon>
        <taxon>Dendrosporobacter</taxon>
    </lineage>
</organism>
<gene>
    <name evidence="2" type="ORF">SAMN04488502_10733</name>
</gene>
<proteinExistence type="predicted"/>
<name>A0A1G9VTQ1_9FIRM</name>
<feature type="region of interest" description="Disordered" evidence="1">
    <location>
        <begin position="50"/>
        <end position="73"/>
    </location>
</feature>
<protein>
    <submittedName>
        <fullName evidence="2">Uncharacterized protein</fullName>
    </submittedName>
</protein>
<dbReference type="AlphaFoldDB" id="A0A1G9VTQ1"/>
<evidence type="ECO:0000256" key="1">
    <source>
        <dbReference type="SAM" id="MobiDB-lite"/>
    </source>
</evidence>
<evidence type="ECO:0000313" key="3">
    <source>
        <dbReference type="Proteomes" id="UP000214880"/>
    </source>
</evidence>
<sequence length="73" mass="8602">MKKNMEPELHSYTLSQEELDSMLFARYGDKLEPVNQEKLAQKNFKMQKARQLRQRFEKMPEQRSGGILTPADS</sequence>
<reference evidence="2 3" key="1">
    <citation type="submission" date="2016-10" db="EMBL/GenBank/DDBJ databases">
        <authorList>
            <person name="de Groot N.N."/>
        </authorList>
    </citation>
    <scope>NUCLEOTIDE SEQUENCE [LARGE SCALE GENOMIC DNA]</scope>
    <source>
        <strain evidence="2 3">DSM 1736</strain>
    </source>
</reference>
<dbReference type="Proteomes" id="UP000214880">
    <property type="component" value="Unassembled WGS sequence"/>
</dbReference>